<sequence length="412" mass="45553">MLLCLVFLLWLSAIKAQEIVNNVNIEKENSSQFRVRYKLNRNGDSLRYESIQLMIYRKRGEDIEEVFSKAILTDSADIQTEKTYSYSWKPAPGTLKNGDELQAKVLVNYQKPVAKIEVPPLPLNIPPKANAGGNISIQLPLNLVVILDGIRSFDEDGKIVAVQWRQLSGPTNLNIASPASYKSYVTGNYQPGIYTFELAVTDDKGTRATDLCTISVKAASTNAQPITNAGNTIKKKDSNVVRKPVQYEMPPLKGGPGNALVNILLPGLGHYFVSGDHYGNERNPKVFIITALYAGSIGGAVYYKLKSSREYNKYLQLAQYREFQLDADGNIIGVRGYNQAEATQYLSDSKNSRNNFFILSGVSAGILVADMVYTFLKGNKNKRAWKAEGGISFQPIISSDGRSFIAGVHLNF</sequence>
<dbReference type="Gene3D" id="2.60.40.10">
    <property type="entry name" value="Immunoglobulins"/>
    <property type="match status" value="1"/>
</dbReference>
<accession>A0A1M4UQG4</accession>
<name>A0A1M4UQG4_9BACT</name>
<evidence type="ECO:0008006" key="5">
    <source>
        <dbReference type="Google" id="ProtNLM"/>
    </source>
</evidence>
<keyword evidence="2" id="KW-0732">Signal</keyword>
<dbReference type="GO" id="GO:0016020">
    <property type="term" value="C:membrane"/>
    <property type="evidence" value="ECO:0007669"/>
    <property type="project" value="TreeGrafter"/>
</dbReference>
<keyword evidence="1" id="KW-0472">Membrane</keyword>
<evidence type="ECO:0000313" key="4">
    <source>
        <dbReference type="Proteomes" id="UP000184048"/>
    </source>
</evidence>
<keyword evidence="1" id="KW-0812">Transmembrane</keyword>
<feature type="chain" id="PRO_5012183362" description="DUF5683 domain-containing protein" evidence="2">
    <location>
        <begin position="17"/>
        <end position="412"/>
    </location>
</feature>
<evidence type="ECO:0000313" key="3">
    <source>
        <dbReference type="EMBL" id="SHE58898.1"/>
    </source>
</evidence>
<dbReference type="Pfam" id="PF22352">
    <property type="entry name" value="K319L-like_PKD"/>
    <property type="match status" value="1"/>
</dbReference>
<dbReference type="GO" id="GO:0031410">
    <property type="term" value="C:cytoplasmic vesicle"/>
    <property type="evidence" value="ECO:0007669"/>
    <property type="project" value="TreeGrafter"/>
</dbReference>
<dbReference type="EMBL" id="FQUU01000002">
    <property type="protein sequence ID" value="SHE58898.1"/>
    <property type="molecule type" value="Genomic_DNA"/>
</dbReference>
<dbReference type="Proteomes" id="UP000184048">
    <property type="component" value="Unassembled WGS sequence"/>
</dbReference>
<dbReference type="PANTHER" id="PTHR46182:SF2">
    <property type="entry name" value="FI19480P1"/>
    <property type="match status" value="1"/>
</dbReference>
<proteinExistence type="predicted"/>
<evidence type="ECO:0000256" key="2">
    <source>
        <dbReference type="SAM" id="SignalP"/>
    </source>
</evidence>
<keyword evidence="1" id="KW-1133">Transmembrane helix</keyword>
<reference evidence="3 4" key="1">
    <citation type="submission" date="2016-11" db="EMBL/GenBank/DDBJ databases">
        <authorList>
            <person name="Jaros S."/>
            <person name="Januszkiewicz K."/>
            <person name="Wedrychowicz H."/>
        </authorList>
    </citation>
    <scope>NUCLEOTIDE SEQUENCE [LARGE SCALE GENOMIC DNA]</scope>
    <source>
        <strain evidence="3 4">DSM 18119</strain>
    </source>
</reference>
<gene>
    <name evidence="3" type="ORF">SAMN02745131_00739</name>
</gene>
<keyword evidence="4" id="KW-1185">Reference proteome</keyword>
<dbReference type="InterPro" id="IPR013783">
    <property type="entry name" value="Ig-like_fold"/>
</dbReference>
<evidence type="ECO:0000256" key="1">
    <source>
        <dbReference type="SAM" id="Phobius"/>
    </source>
</evidence>
<dbReference type="InterPro" id="IPR035986">
    <property type="entry name" value="PKD_dom_sf"/>
</dbReference>
<dbReference type="SUPFAM" id="SSF49299">
    <property type="entry name" value="PKD domain"/>
    <property type="match status" value="1"/>
</dbReference>
<feature type="signal peptide" evidence="2">
    <location>
        <begin position="1"/>
        <end position="16"/>
    </location>
</feature>
<dbReference type="AlphaFoldDB" id="A0A1M4UQG4"/>
<feature type="transmembrane region" description="Helical" evidence="1">
    <location>
        <begin position="356"/>
        <end position="376"/>
    </location>
</feature>
<protein>
    <recommendedName>
        <fullName evidence="5">DUF5683 domain-containing protein</fullName>
    </recommendedName>
</protein>
<dbReference type="PANTHER" id="PTHR46182">
    <property type="entry name" value="FI19480P1"/>
    <property type="match status" value="1"/>
</dbReference>
<dbReference type="STRING" id="1121884.SAMN02745131_00739"/>
<dbReference type="InterPro" id="IPR029865">
    <property type="entry name" value="KIAA0319-like"/>
</dbReference>
<organism evidence="3 4">
    <name type="scientific">Flavisolibacter ginsengisoli DSM 18119</name>
    <dbReference type="NCBI Taxonomy" id="1121884"/>
    <lineage>
        <taxon>Bacteria</taxon>
        <taxon>Pseudomonadati</taxon>
        <taxon>Bacteroidota</taxon>
        <taxon>Chitinophagia</taxon>
        <taxon>Chitinophagales</taxon>
        <taxon>Chitinophagaceae</taxon>
        <taxon>Flavisolibacter</taxon>
    </lineage>
</organism>